<accession>A0A9E4ZM47</accession>
<gene>
    <name evidence="4" type="ORF">FKB36_04920</name>
</gene>
<dbReference type="Pfam" id="PF00583">
    <property type="entry name" value="Acetyltransf_1"/>
    <property type="match status" value="1"/>
</dbReference>
<comment type="caution">
    <text evidence="4">The sequence shown here is derived from an EMBL/GenBank/DDBJ whole genome shotgun (WGS) entry which is preliminary data.</text>
</comment>
<feature type="domain" description="N-acetyltransferase" evidence="3">
    <location>
        <begin position="3"/>
        <end position="150"/>
    </location>
</feature>
<organism evidence="4 5">
    <name type="scientific">Methanoculleus formosensis</name>
    <dbReference type="NCBI Taxonomy" id="2590886"/>
    <lineage>
        <taxon>Archaea</taxon>
        <taxon>Methanobacteriati</taxon>
        <taxon>Methanobacteriota</taxon>
        <taxon>Stenosarchaea group</taxon>
        <taxon>Methanomicrobia</taxon>
        <taxon>Methanomicrobiales</taxon>
        <taxon>Methanomicrobiaceae</taxon>
        <taxon>Methanoculleus</taxon>
    </lineage>
</organism>
<evidence type="ECO:0000256" key="2">
    <source>
        <dbReference type="ARBA" id="ARBA00023315"/>
    </source>
</evidence>
<keyword evidence="5" id="KW-1185">Reference proteome</keyword>
<dbReference type="RefSeq" id="WP_261596916.1">
    <property type="nucleotide sequence ID" value="NZ_VHLL01000002.1"/>
</dbReference>
<dbReference type="PANTHER" id="PTHR43877">
    <property type="entry name" value="AMINOALKYLPHOSPHONATE N-ACETYLTRANSFERASE-RELATED-RELATED"/>
    <property type="match status" value="1"/>
</dbReference>
<dbReference type="Gene3D" id="3.40.630.30">
    <property type="match status" value="1"/>
</dbReference>
<dbReference type="InterPro" id="IPR000182">
    <property type="entry name" value="GNAT_dom"/>
</dbReference>
<dbReference type="GO" id="GO:0016747">
    <property type="term" value="F:acyltransferase activity, transferring groups other than amino-acyl groups"/>
    <property type="evidence" value="ECO:0007669"/>
    <property type="project" value="InterPro"/>
</dbReference>
<protein>
    <submittedName>
        <fullName evidence="4">GNAT family N-acetyltransferase</fullName>
    </submittedName>
</protein>
<dbReference type="SUPFAM" id="SSF55729">
    <property type="entry name" value="Acyl-CoA N-acyltransferases (Nat)"/>
    <property type="match status" value="1"/>
</dbReference>
<reference evidence="4" key="1">
    <citation type="submission" date="2019-06" db="EMBL/GenBank/DDBJ databases">
        <title>Methanoculleus strain from Tamsui River, Taipei, Taiwan.</title>
        <authorList>
            <person name="You Y.-T."/>
            <person name="Chen S.-C."/>
            <person name="Lai S.-J."/>
            <person name="Lee Y.-C."/>
            <person name="Lai M.-C."/>
        </authorList>
    </citation>
    <scope>NUCLEOTIDE SEQUENCE</scope>
    <source>
        <strain evidence="4">Afa-1</strain>
    </source>
</reference>
<dbReference type="PROSITE" id="PS51186">
    <property type="entry name" value="GNAT"/>
    <property type="match status" value="1"/>
</dbReference>
<dbReference type="CDD" id="cd04301">
    <property type="entry name" value="NAT_SF"/>
    <property type="match status" value="1"/>
</dbReference>
<sequence length="161" mass="17969">MEPTIRGYRDTDFLAVCDLERENSPSGCKPEVFIRQAGVLFAGTFLVAESGGEVAGYTIGALVQHRQTTGWIVRLVVAERYQRRGFGERLVSAVIAALRERGAYEVYLSVAPENRAARALYARHGFLETEFCPAYFGEGGDRCILRRDLTDREDLICSGRE</sequence>
<evidence type="ECO:0000313" key="5">
    <source>
        <dbReference type="Proteomes" id="UP001065682"/>
    </source>
</evidence>
<dbReference type="InterPro" id="IPR016181">
    <property type="entry name" value="Acyl_CoA_acyltransferase"/>
</dbReference>
<dbReference type="InterPro" id="IPR050832">
    <property type="entry name" value="Bact_Acetyltransf"/>
</dbReference>
<keyword evidence="2" id="KW-0012">Acyltransferase</keyword>
<dbReference type="Proteomes" id="UP001065682">
    <property type="component" value="Unassembled WGS sequence"/>
</dbReference>
<name>A0A9E4ZM47_9EURY</name>
<dbReference type="EMBL" id="VHLL01000002">
    <property type="protein sequence ID" value="MCT8336850.1"/>
    <property type="molecule type" value="Genomic_DNA"/>
</dbReference>
<evidence type="ECO:0000313" key="4">
    <source>
        <dbReference type="EMBL" id="MCT8336850.1"/>
    </source>
</evidence>
<evidence type="ECO:0000256" key="1">
    <source>
        <dbReference type="ARBA" id="ARBA00022679"/>
    </source>
</evidence>
<proteinExistence type="predicted"/>
<dbReference type="AlphaFoldDB" id="A0A9E4ZM47"/>
<keyword evidence="1" id="KW-0808">Transferase</keyword>
<evidence type="ECO:0000259" key="3">
    <source>
        <dbReference type="PROSITE" id="PS51186"/>
    </source>
</evidence>